<feature type="chain" id="PRO_5034574276" description="Kazal-like domain-containing protein" evidence="1">
    <location>
        <begin position="17"/>
        <end position="67"/>
    </location>
</feature>
<name>A0A8D2Q6J4_VARKO</name>
<protein>
    <recommendedName>
        <fullName evidence="2">Kazal-like domain-containing protein</fullName>
    </recommendedName>
</protein>
<evidence type="ECO:0000256" key="1">
    <source>
        <dbReference type="SAM" id="SignalP"/>
    </source>
</evidence>
<dbReference type="CDD" id="cd00104">
    <property type="entry name" value="KAZAL_FS"/>
    <property type="match status" value="1"/>
</dbReference>
<dbReference type="InterPro" id="IPR036058">
    <property type="entry name" value="Kazal_dom_sf"/>
</dbReference>
<dbReference type="AlphaFoldDB" id="A0A8D2Q6J4"/>
<keyword evidence="1" id="KW-0732">Signal</keyword>
<evidence type="ECO:0000313" key="4">
    <source>
        <dbReference type="Proteomes" id="UP000694545"/>
    </source>
</evidence>
<keyword evidence="4" id="KW-1185">Reference proteome</keyword>
<dbReference type="Ensembl" id="ENSVKKT00000023073.1">
    <property type="protein sequence ID" value="ENSVKKP00000022515.1"/>
    <property type="gene ID" value="ENSVKKG00000014986.1"/>
</dbReference>
<dbReference type="Gene3D" id="3.30.60.30">
    <property type="match status" value="1"/>
</dbReference>
<accession>A0A8D2Q6J4</accession>
<organism evidence="3 4">
    <name type="scientific">Varanus komodoensis</name>
    <name type="common">Komodo dragon</name>
    <dbReference type="NCBI Taxonomy" id="61221"/>
    <lineage>
        <taxon>Eukaryota</taxon>
        <taxon>Metazoa</taxon>
        <taxon>Chordata</taxon>
        <taxon>Craniata</taxon>
        <taxon>Vertebrata</taxon>
        <taxon>Euteleostomi</taxon>
        <taxon>Lepidosauria</taxon>
        <taxon>Squamata</taxon>
        <taxon>Bifurcata</taxon>
        <taxon>Unidentata</taxon>
        <taxon>Episquamata</taxon>
        <taxon>Toxicofera</taxon>
        <taxon>Anguimorpha</taxon>
        <taxon>Paleoanguimorpha</taxon>
        <taxon>Varanoidea</taxon>
        <taxon>Varanidae</taxon>
        <taxon>Varanus</taxon>
    </lineage>
</organism>
<feature type="signal peptide" evidence="1">
    <location>
        <begin position="1"/>
        <end position="16"/>
    </location>
</feature>
<reference evidence="3" key="2">
    <citation type="submission" date="2025-09" db="UniProtKB">
        <authorList>
            <consortium name="Ensembl"/>
        </authorList>
    </citation>
    <scope>IDENTIFICATION</scope>
</reference>
<evidence type="ECO:0000313" key="3">
    <source>
        <dbReference type="Ensembl" id="ENSVKKP00000022515.1"/>
    </source>
</evidence>
<reference evidence="3" key="1">
    <citation type="submission" date="2025-08" db="UniProtKB">
        <authorList>
            <consortium name="Ensembl"/>
        </authorList>
    </citation>
    <scope>IDENTIFICATION</scope>
</reference>
<dbReference type="InterPro" id="IPR002350">
    <property type="entry name" value="Kazal_dom"/>
</dbReference>
<evidence type="ECO:0000259" key="2">
    <source>
        <dbReference type="PROSITE" id="PS51465"/>
    </source>
</evidence>
<sequence length="67" mass="7016">MGAIFLTLSVAPGFFPIQLDCSGTLSAPKKKGTSCSDFPVCGTDGTTYGSECTMCKINEGGKQEKIF</sequence>
<dbReference type="PROSITE" id="PS51465">
    <property type="entry name" value="KAZAL_2"/>
    <property type="match status" value="1"/>
</dbReference>
<dbReference type="Proteomes" id="UP000694545">
    <property type="component" value="Unplaced"/>
</dbReference>
<dbReference type="SUPFAM" id="SSF100895">
    <property type="entry name" value="Kazal-type serine protease inhibitors"/>
    <property type="match status" value="1"/>
</dbReference>
<feature type="domain" description="Kazal-like" evidence="2">
    <location>
        <begin position="15"/>
        <end position="67"/>
    </location>
</feature>
<dbReference type="SMART" id="SM00280">
    <property type="entry name" value="KAZAL"/>
    <property type="match status" value="1"/>
</dbReference>
<proteinExistence type="predicted"/>
<dbReference type="Pfam" id="PF00050">
    <property type="entry name" value="Kazal_1"/>
    <property type="match status" value="1"/>
</dbReference>